<protein>
    <recommendedName>
        <fullName evidence="16">E3 ubiquitin-protein ligase RNF138</fullName>
        <ecNumber evidence="4">2.3.2.27</ecNumber>
    </recommendedName>
    <alternativeName>
        <fullName evidence="18">RING finger protein 138</fullName>
    </alternativeName>
    <alternativeName>
        <fullName evidence="17">RING-type E3 ubiquitin transferase RNF138</fullName>
    </alternativeName>
</protein>
<dbReference type="InterPro" id="IPR034734">
    <property type="entry name" value="ZF_C2HC_RNF"/>
</dbReference>
<dbReference type="PANTHER" id="PTHR46968:SF2">
    <property type="entry name" value="E3 UBIQUITIN-PROTEIN LIGASE RNF138"/>
    <property type="match status" value="1"/>
</dbReference>
<sequence length="276" mass="31043">MSPESSTADQITSADSEEDYDCPICQEVFKTPVRTKSCRHVFCKSCFETAVKSQGAHCPMCRSPVSEKACKAKDVQQRMRERSSRCRACGAVKFLSKMRLHYKSCRKYKEEYGPISDAPPPPSSQNPVQIPSHSTGFIPIIPVYTPVNSLHSSTLPWMQFPLFLPPASPQPLSVSSAGRVYPCPYCPLEGLRDMALVQHCVNQHAGEIRPTVCPICSQLPWGEPYYCSRNLIGHMRLRHSFSYAGYMNEEEDEDIQVCRALQNSVQDFPIIYANQP</sequence>
<dbReference type="InParanoid" id="A0A3B1IRM0"/>
<keyword evidence="13" id="KW-0832">Ubl conjugation</keyword>
<comment type="subcellular location">
    <subcellularLocation>
        <location evidence="2">Chromosome</location>
    </subcellularLocation>
</comment>
<dbReference type="PROSITE" id="PS50089">
    <property type="entry name" value="ZF_RING_2"/>
    <property type="match status" value="1"/>
</dbReference>
<evidence type="ECO:0000256" key="19">
    <source>
        <dbReference type="PROSITE-ProRule" id="PRU00175"/>
    </source>
</evidence>
<dbReference type="InterPro" id="IPR008598">
    <property type="entry name" value="Di19_Zn-bd"/>
</dbReference>
<dbReference type="GO" id="GO:0003697">
    <property type="term" value="F:single-stranded DNA binding"/>
    <property type="evidence" value="ECO:0007669"/>
    <property type="project" value="TreeGrafter"/>
</dbReference>
<organism evidence="22 23">
    <name type="scientific">Astyanax mexicanus</name>
    <name type="common">Blind cave fish</name>
    <name type="synonym">Astyanax fasciatus mexicanus</name>
    <dbReference type="NCBI Taxonomy" id="7994"/>
    <lineage>
        <taxon>Eukaryota</taxon>
        <taxon>Metazoa</taxon>
        <taxon>Chordata</taxon>
        <taxon>Craniata</taxon>
        <taxon>Vertebrata</taxon>
        <taxon>Euteleostomi</taxon>
        <taxon>Actinopterygii</taxon>
        <taxon>Neopterygii</taxon>
        <taxon>Teleostei</taxon>
        <taxon>Ostariophysi</taxon>
        <taxon>Characiformes</taxon>
        <taxon>Characoidei</taxon>
        <taxon>Acestrorhamphidae</taxon>
        <taxon>Acestrorhamphinae</taxon>
        <taxon>Astyanax</taxon>
    </lineage>
</organism>
<dbReference type="Pfam" id="PF13923">
    <property type="entry name" value="zf-C3HC4_2"/>
    <property type="match status" value="1"/>
</dbReference>
<evidence type="ECO:0000256" key="5">
    <source>
        <dbReference type="ARBA" id="ARBA00022454"/>
    </source>
</evidence>
<dbReference type="Pfam" id="PF18574">
    <property type="entry name" value="zf_C2HC_14"/>
    <property type="match status" value="1"/>
</dbReference>
<dbReference type="Gene3D" id="3.30.160.60">
    <property type="entry name" value="Classic Zinc Finger"/>
    <property type="match status" value="1"/>
</dbReference>
<keyword evidence="15" id="KW-0234">DNA repair</keyword>
<dbReference type="GO" id="GO:0005634">
    <property type="term" value="C:nucleus"/>
    <property type="evidence" value="ECO:0007669"/>
    <property type="project" value="TreeGrafter"/>
</dbReference>
<dbReference type="EC" id="2.3.2.27" evidence="4"/>
<reference evidence="22" key="4">
    <citation type="submission" date="2025-09" db="UniProtKB">
        <authorList>
            <consortium name="Ensembl"/>
        </authorList>
    </citation>
    <scope>IDENTIFICATION</scope>
</reference>
<dbReference type="Bgee" id="ENSAMXG00000043898">
    <property type="expression patterns" value="Expressed in mesonephros and 10 other cell types or tissues"/>
</dbReference>
<dbReference type="GO" id="GO:0016055">
    <property type="term" value="P:Wnt signaling pathway"/>
    <property type="evidence" value="ECO:0007669"/>
    <property type="project" value="UniProtKB-KW"/>
</dbReference>
<dbReference type="GeneTree" id="ENSGT00950000182909"/>
<dbReference type="PANTHER" id="PTHR46968">
    <property type="entry name" value="E3 UBIQUITIN-PROTEIN LIGASE RNF138"/>
    <property type="match status" value="1"/>
</dbReference>
<evidence type="ECO:0000256" key="17">
    <source>
        <dbReference type="ARBA" id="ARBA00041476"/>
    </source>
</evidence>
<dbReference type="STRING" id="7994.ENSAMXP00000032617"/>
<evidence type="ECO:0000256" key="2">
    <source>
        <dbReference type="ARBA" id="ARBA00004286"/>
    </source>
</evidence>
<dbReference type="GO" id="GO:0035861">
    <property type="term" value="C:site of double-strand break"/>
    <property type="evidence" value="ECO:0007669"/>
    <property type="project" value="TreeGrafter"/>
</dbReference>
<dbReference type="Gene3D" id="3.30.40.10">
    <property type="entry name" value="Zinc/RING finger domain, C3HC4 (zinc finger)"/>
    <property type="match status" value="1"/>
</dbReference>
<reference evidence="22" key="3">
    <citation type="submission" date="2025-08" db="UniProtKB">
        <authorList>
            <consortium name="Ensembl"/>
        </authorList>
    </citation>
    <scope>IDENTIFICATION</scope>
</reference>
<reference evidence="23" key="2">
    <citation type="journal article" date="2014" name="Nat. Commun.">
        <title>The cavefish genome reveals candidate genes for eye loss.</title>
        <authorList>
            <person name="McGaugh S.E."/>
            <person name="Gross J.B."/>
            <person name="Aken B."/>
            <person name="Blin M."/>
            <person name="Borowsky R."/>
            <person name="Chalopin D."/>
            <person name="Hinaux H."/>
            <person name="Jeffery W.R."/>
            <person name="Keene A."/>
            <person name="Ma L."/>
            <person name="Minx P."/>
            <person name="Murphy D."/>
            <person name="O'Quin K.E."/>
            <person name="Retaux S."/>
            <person name="Rohner N."/>
            <person name="Searle S.M."/>
            <person name="Stahl B.A."/>
            <person name="Tabin C."/>
            <person name="Volff J.N."/>
            <person name="Yoshizawa M."/>
            <person name="Warren W.C."/>
        </authorList>
    </citation>
    <scope>NUCLEOTIDE SEQUENCE [LARGE SCALE GENOMIC DNA]</scope>
    <source>
        <strain evidence="23">female</strain>
    </source>
</reference>
<dbReference type="AlphaFoldDB" id="A0A3B1IRM0"/>
<evidence type="ECO:0000256" key="9">
    <source>
        <dbReference type="ARBA" id="ARBA00022763"/>
    </source>
</evidence>
<evidence type="ECO:0000256" key="18">
    <source>
        <dbReference type="ARBA" id="ARBA00041652"/>
    </source>
</evidence>
<dbReference type="SUPFAM" id="SSF57850">
    <property type="entry name" value="RING/U-box"/>
    <property type="match status" value="1"/>
</dbReference>
<evidence type="ECO:0000256" key="1">
    <source>
        <dbReference type="ARBA" id="ARBA00000900"/>
    </source>
</evidence>
<evidence type="ECO:0000256" key="10">
    <source>
        <dbReference type="ARBA" id="ARBA00022771"/>
    </source>
</evidence>
<keyword evidence="6" id="KW-0808">Transferase</keyword>
<keyword evidence="23" id="KW-1185">Reference proteome</keyword>
<feature type="domain" description="RING-type" evidence="20">
    <location>
        <begin position="22"/>
        <end position="62"/>
    </location>
</feature>
<dbReference type="GO" id="GO:0008270">
    <property type="term" value="F:zinc ion binding"/>
    <property type="evidence" value="ECO:0007669"/>
    <property type="project" value="UniProtKB-KW"/>
</dbReference>
<evidence type="ECO:0000256" key="16">
    <source>
        <dbReference type="ARBA" id="ARBA00039332"/>
    </source>
</evidence>
<evidence type="ECO:0000256" key="15">
    <source>
        <dbReference type="ARBA" id="ARBA00023204"/>
    </source>
</evidence>
<name>A0A3B1IRM0_ASTMX</name>
<evidence type="ECO:0000256" key="4">
    <source>
        <dbReference type="ARBA" id="ARBA00012483"/>
    </source>
</evidence>
<keyword evidence="5" id="KW-0158">Chromosome</keyword>
<comment type="pathway">
    <text evidence="3">Protein modification; protein ubiquitination.</text>
</comment>
<accession>A0A3B1IRM0</accession>
<evidence type="ECO:0000256" key="11">
    <source>
        <dbReference type="ARBA" id="ARBA00022786"/>
    </source>
</evidence>
<evidence type="ECO:0000313" key="23">
    <source>
        <dbReference type="Proteomes" id="UP000018467"/>
    </source>
</evidence>
<dbReference type="CDD" id="cd16544">
    <property type="entry name" value="RING-HC_RNF138"/>
    <property type="match status" value="1"/>
</dbReference>
<dbReference type="GO" id="GO:0016567">
    <property type="term" value="P:protein ubiquitination"/>
    <property type="evidence" value="ECO:0007669"/>
    <property type="project" value="UniProtKB-UniPathway"/>
</dbReference>
<evidence type="ECO:0000259" key="21">
    <source>
        <dbReference type="PROSITE" id="PS51803"/>
    </source>
</evidence>
<dbReference type="InterPro" id="IPR052498">
    <property type="entry name" value="E3_ubiq-protein_ligase_RNF138"/>
</dbReference>
<evidence type="ECO:0000256" key="12">
    <source>
        <dbReference type="ARBA" id="ARBA00022833"/>
    </source>
</evidence>
<dbReference type="GO" id="GO:0061630">
    <property type="term" value="F:ubiquitin protein ligase activity"/>
    <property type="evidence" value="ECO:0007669"/>
    <property type="project" value="UniProtKB-EC"/>
</dbReference>
<evidence type="ECO:0000256" key="6">
    <source>
        <dbReference type="ARBA" id="ARBA00022679"/>
    </source>
</evidence>
<dbReference type="GO" id="GO:0010792">
    <property type="term" value="P:DNA double-strand break processing involved in repair via single-strand annealing"/>
    <property type="evidence" value="ECO:0007669"/>
    <property type="project" value="TreeGrafter"/>
</dbReference>
<dbReference type="InterPro" id="IPR013083">
    <property type="entry name" value="Znf_RING/FYVE/PHD"/>
</dbReference>
<proteinExistence type="predicted"/>
<evidence type="ECO:0000256" key="3">
    <source>
        <dbReference type="ARBA" id="ARBA00004906"/>
    </source>
</evidence>
<dbReference type="Proteomes" id="UP000018467">
    <property type="component" value="Unassembled WGS sequence"/>
</dbReference>
<dbReference type="Pfam" id="PF05605">
    <property type="entry name" value="zf-Di19"/>
    <property type="match status" value="1"/>
</dbReference>
<evidence type="ECO:0000256" key="8">
    <source>
        <dbReference type="ARBA" id="ARBA00022723"/>
    </source>
</evidence>
<dbReference type="SMART" id="SM00184">
    <property type="entry name" value="RING"/>
    <property type="match status" value="1"/>
</dbReference>
<reference evidence="23" key="1">
    <citation type="submission" date="2013-03" db="EMBL/GenBank/DDBJ databases">
        <authorList>
            <person name="Jeffery W."/>
            <person name="Warren W."/>
            <person name="Wilson R.K."/>
        </authorList>
    </citation>
    <scope>NUCLEOTIDE SEQUENCE</scope>
    <source>
        <strain evidence="23">female</strain>
    </source>
</reference>
<keyword evidence="11" id="KW-0833">Ubl conjugation pathway</keyword>
<feature type="domain" description="C2HC RNF-type" evidence="21">
    <location>
        <begin position="86"/>
        <end position="105"/>
    </location>
</feature>
<keyword evidence="14" id="KW-0238">DNA-binding</keyword>
<keyword evidence="9" id="KW-0227">DNA damage</keyword>
<evidence type="ECO:0000256" key="13">
    <source>
        <dbReference type="ARBA" id="ARBA00022843"/>
    </source>
</evidence>
<dbReference type="GO" id="GO:0000724">
    <property type="term" value="P:double-strand break repair via homologous recombination"/>
    <property type="evidence" value="ECO:0007669"/>
    <property type="project" value="TreeGrafter"/>
</dbReference>
<keyword evidence="12" id="KW-0862">Zinc</keyword>
<dbReference type="InterPro" id="IPR001841">
    <property type="entry name" value="Znf_RING"/>
</dbReference>
<evidence type="ECO:0000256" key="14">
    <source>
        <dbReference type="ARBA" id="ARBA00023125"/>
    </source>
</evidence>
<evidence type="ECO:0000259" key="20">
    <source>
        <dbReference type="PROSITE" id="PS50089"/>
    </source>
</evidence>
<keyword evidence="8" id="KW-0479">Metal-binding</keyword>
<dbReference type="PROSITE" id="PS51803">
    <property type="entry name" value="ZF_C2HC_RNF"/>
    <property type="match status" value="1"/>
</dbReference>
<comment type="catalytic activity">
    <reaction evidence="1">
        <text>S-ubiquitinyl-[E2 ubiquitin-conjugating enzyme]-L-cysteine + [acceptor protein]-L-lysine = [E2 ubiquitin-conjugating enzyme]-L-cysteine + N(6)-ubiquitinyl-[acceptor protein]-L-lysine.</text>
        <dbReference type="EC" id="2.3.2.27"/>
    </reaction>
</comment>
<evidence type="ECO:0000256" key="7">
    <source>
        <dbReference type="ARBA" id="ARBA00022687"/>
    </source>
</evidence>
<dbReference type="Ensembl" id="ENSAMXT00000040171.1">
    <property type="protein sequence ID" value="ENSAMXP00000032617.1"/>
    <property type="gene ID" value="ENSAMXG00000043898.1"/>
</dbReference>
<dbReference type="UniPathway" id="UPA00143"/>
<keyword evidence="7" id="KW-0879">Wnt signaling pathway</keyword>
<keyword evidence="10 19" id="KW-0863">Zinc-finger</keyword>
<evidence type="ECO:0000313" key="22">
    <source>
        <dbReference type="Ensembl" id="ENSAMXP00000032617.1"/>
    </source>
</evidence>